<proteinExistence type="predicted"/>
<dbReference type="Proteomes" id="UP000003146">
    <property type="component" value="Unassembled WGS sequence"/>
</dbReference>
<protein>
    <submittedName>
        <fullName evidence="1">Uncharacterized protein</fullName>
    </submittedName>
</protein>
<evidence type="ECO:0000313" key="2">
    <source>
        <dbReference type="Proteomes" id="UP000003146"/>
    </source>
</evidence>
<gene>
    <name evidence="1" type="ORF">BACCOP_00337</name>
</gene>
<dbReference type="HOGENOM" id="CLU_3192688_0_0_10"/>
<comment type="caution">
    <text evidence="1">The sequence shown here is derived from an EMBL/GenBank/DDBJ whole genome shotgun (WGS) entry which is preliminary data.</text>
</comment>
<dbReference type="EMBL" id="ABIY02000043">
    <property type="protein sequence ID" value="EDV02570.1"/>
    <property type="molecule type" value="Genomic_DNA"/>
</dbReference>
<organism evidence="1 2">
    <name type="scientific">Phocaeicola coprocola DSM 17136</name>
    <dbReference type="NCBI Taxonomy" id="470145"/>
    <lineage>
        <taxon>Bacteria</taxon>
        <taxon>Pseudomonadati</taxon>
        <taxon>Bacteroidota</taxon>
        <taxon>Bacteroidia</taxon>
        <taxon>Bacteroidales</taxon>
        <taxon>Bacteroidaceae</taxon>
        <taxon>Phocaeicola</taxon>
    </lineage>
</organism>
<accession>B3JEP4</accession>
<evidence type="ECO:0000313" key="1">
    <source>
        <dbReference type="EMBL" id="EDV02570.1"/>
    </source>
</evidence>
<name>B3JEP4_9BACT</name>
<reference evidence="1 2" key="1">
    <citation type="submission" date="2008-04" db="EMBL/GenBank/DDBJ databases">
        <title>Draft genome sequence of Bacteroides coprocola (DSM 17136).</title>
        <authorList>
            <person name="Sudarsanam P."/>
            <person name="Ley R."/>
            <person name="Guruge J."/>
            <person name="Turnbaugh P.J."/>
            <person name="Mahowald M."/>
            <person name="Liep D."/>
            <person name="Gordon J."/>
        </authorList>
    </citation>
    <scope>NUCLEOTIDE SEQUENCE [LARGE SCALE GENOMIC DNA]</scope>
    <source>
        <strain evidence="1 2">DSM 17136</strain>
    </source>
</reference>
<dbReference type="AlphaFoldDB" id="B3JEP4"/>
<dbReference type="STRING" id="470145.BACCOP_00337"/>
<sequence>MFHPKPGRIHSFSVRKSIAARTPVQYSSSIELTFLYSILERSFGQI</sequence>
<reference evidence="1 2" key="2">
    <citation type="submission" date="2008-04" db="EMBL/GenBank/DDBJ databases">
        <authorList>
            <person name="Fulton L."/>
            <person name="Clifton S."/>
            <person name="Fulton B."/>
            <person name="Xu J."/>
            <person name="Minx P."/>
            <person name="Pepin K.H."/>
            <person name="Johnson M."/>
            <person name="Thiruvilangam P."/>
            <person name="Bhonagiri V."/>
            <person name="Nash W.E."/>
            <person name="Mardis E.R."/>
            <person name="Wilson R.K."/>
        </authorList>
    </citation>
    <scope>NUCLEOTIDE SEQUENCE [LARGE SCALE GENOMIC DNA]</scope>
    <source>
        <strain evidence="1 2">DSM 17136</strain>
    </source>
</reference>
<feature type="non-terminal residue" evidence="1">
    <location>
        <position position="46"/>
    </location>
</feature>